<evidence type="ECO:0000313" key="1">
    <source>
        <dbReference type="EMBL" id="OMO68145.1"/>
    </source>
</evidence>
<evidence type="ECO:0000313" key="2">
    <source>
        <dbReference type="Proteomes" id="UP000187203"/>
    </source>
</evidence>
<comment type="caution">
    <text evidence="1">The sequence shown here is derived from an EMBL/GenBank/DDBJ whole genome shotgun (WGS) entry which is preliminary data.</text>
</comment>
<dbReference type="Proteomes" id="UP000187203">
    <property type="component" value="Unassembled WGS sequence"/>
</dbReference>
<organism evidence="1 2">
    <name type="scientific">Corchorus olitorius</name>
    <dbReference type="NCBI Taxonomy" id="93759"/>
    <lineage>
        <taxon>Eukaryota</taxon>
        <taxon>Viridiplantae</taxon>
        <taxon>Streptophyta</taxon>
        <taxon>Embryophyta</taxon>
        <taxon>Tracheophyta</taxon>
        <taxon>Spermatophyta</taxon>
        <taxon>Magnoliopsida</taxon>
        <taxon>eudicotyledons</taxon>
        <taxon>Gunneridae</taxon>
        <taxon>Pentapetalae</taxon>
        <taxon>rosids</taxon>
        <taxon>malvids</taxon>
        <taxon>Malvales</taxon>
        <taxon>Malvaceae</taxon>
        <taxon>Grewioideae</taxon>
        <taxon>Apeibeae</taxon>
        <taxon>Corchorus</taxon>
    </lineage>
</organism>
<proteinExistence type="predicted"/>
<gene>
    <name evidence="1" type="ORF">COLO4_29865</name>
</gene>
<dbReference type="EMBL" id="AWUE01020427">
    <property type="protein sequence ID" value="OMO68145.1"/>
    <property type="molecule type" value="Genomic_DNA"/>
</dbReference>
<name>A0A1R3HCW3_9ROSI</name>
<protein>
    <submittedName>
        <fullName evidence="1">Uncharacterized protein</fullName>
    </submittedName>
</protein>
<accession>A0A1R3HCW3</accession>
<dbReference type="AlphaFoldDB" id="A0A1R3HCW3"/>
<keyword evidence="2" id="KW-1185">Reference proteome</keyword>
<reference evidence="2" key="1">
    <citation type="submission" date="2013-09" db="EMBL/GenBank/DDBJ databases">
        <title>Corchorus olitorius genome sequencing.</title>
        <authorList>
            <person name="Alam M."/>
            <person name="Haque M.S."/>
            <person name="Islam M.S."/>
            <person name="Emdad E.M."/>
            <person name="Islam M.M."/>
            <person name="Ahmed B."/>
            <person name="Halim A."/>
            <person name="Hossen Q.M.M."/>
            <person name="Hossain M.Z."/>
            <person name="Ahmed R."/>
            <person name="Khan M.M."/>
            <person name="Islam R."/>
            <person name="Rashid M.M."/>
            <person name="Khan S.A."/>
            <person name="Rahman M.S."/>
            <person name="Alam M."/>
            <person name="Yahiya A.S."/>
            <person name="Khan M.S."/>
            <person name="Azam M.S."/>
            <person name="Haque T."/>
            <person name="Lashkar M.Z.H."/>
            <person name="Akhand A.I."/>
            <person name="Morshed G."/>
            <person name="Roy S."/>
            <person name="Uddin K.S."/>
            <person name="Rabeya T."/>
            <person name="Hossain A.S."/>
            <person name="Chowdhury A."/>
            <person name="Snigdha A.R."/>
            <person name="Mortoza M.S."/>
            <person name="Matin S.A."/>
            <person name="Hoque S.M.E."/>
            <person name="Islam M.K."/>
            <person name="Roy D.K."/>
            <person name="Haider R."/>
            <person name="Moosa M.M."/>
            <person name="Elias S.M."/>
            <person name="Hasan A.M."/>
            <person name="Jahan S."/>
            <person name="Shafiuddin M."/>
            <person name="Mahmood N."/>
            <person name="Shommy N.S."/>
        </authorList>
    </citation>
    <scope>NUCLEOTIDE SEQUENCE [LARGE SCALE GENOMIC DNA]</scope>
    <source>
        <strain evidence="2">cv. O-4</strain>
    </source>
</reference>
<sequence>MPSLSFLFASIFDYEGKGREEGVSVRLRFVGWVGLIER</sequence>